<feature type="domain" description="4Fe-4S Wbl-type" evidence="1">
    <location>
        <begin position="12"/>
        <end position="84"/>
    </location>
</feature>
<gene>
    <name evidence="2" type="primary">whiB_5</name>
    <name evidence="2" type="ORF">SDC9_95086</name>
</gene>
<proteinExistence type="predicted"/>
<sequence>MTITNTRDGLLACVENDDLFQNALLDDPAKAQTAAERRLQASLLHRAENLCLDCPVMVDCLYRAIVQHDVAGFCAGTTQRQRLEMRKILGIHVEPENLDSYAGASPAHQVDHDEVLRLRRADPTASLESIAQQLGCSLSTVKRHLRKARRGEPVGRPKVTVVPPSVEQVLDAYRQVVANRPAVRPVRKAA</sequence>
<name>A0A645A5K3_9ZZZZ</name>
<dbReference type="Pfam" id="PF04545">
    <property type="entry name" value="Sigma70_r4"/>
    <property type="match status" value="1"/>
</dbReference>
<reference evidence="2" key="1">
    <citation type="submission" date="2019-08" db="EMBL/GenBank/DDBJ databases">
        <authorList>
            <person name="Kucharzyk K."/>
            <person name="Murdoch R.W."/>
            <person name="Higgins S."/>
            <person name="Loffler F."/>
        </authorList>
    </citation>
    <scope>NUCLEOTIDE SEQUENCE</scope>
</reference>
<dbReference type="AlphaFoldDB" id="A0A645A5K3"/>
<dbReference type="PROSITE" id="PS51674">
    <property type="entry name" value="4FE4S_WBL"/>
    <property type="match status" value="1"/>
</dbReference>
<comment type="caution">
    <text evidence="2">The sequence shown here is derived from an EMBL/GenBank/DDBJ whole genome shotgun (WGS) entry which is preliminary data.</text>
</comment>
<evidence type="ECO:0000313" key="2">
    <source>
        <dbReference type="EMBL" id="MPM48362.1"/>
    </source>
</evidence>
<organism evidence="2">
    <name type="scientific">bioreactor metagenome</name>
    <dbReference type="NCBI Taxonomy" id="1076179"/>
    <lineage>
        <taxon>unclassified sequences</taxon>
        <taxon>metagenomes</taxon>
        <taxon>ecological metagenomes</taxon>
    </lineage>
</organism>
<dbReference type="GO" id="GO:0003700">
    <property type="term" value="F:DNA-binding transcription factor activity"/>
    <property type="evidence" value="ECO:0007669"/>
    <property type="project" value="InterPro"/>
</dbReference>
<dbReference type="GO" id="GO:0006352">
    <property type="term" value="P:DNA-templated transcription initiation"/>
    <property type="evidence" value="ECO:0007669"/>
    <property type="project" value="InterPro"/>
</dbReference>
<dbReference type="Pfam" id="PF02467">
    <property type="entry name" value="Whib"/>
    <property type="match status" value="1"/>
</dbReference>
<evidence type="ECO:0000259" key="1">
    <source>
        <dbReference type="PROSITE" id="PS51674"/>
    </source>
</evidence>
<dbReference type="Gene3D" id="1.10.10.10">
    <property type="entry name" value="Winged helix-like DNA-binding domain superfamily/Winged helix DNA-binding domain"/>
    <property type="match status" value="1"/>
</dbReference>
<dbReference type="InterPro" id="IPR034768">
    <property type="entry name" value="4FE4S_WBL"/>
</dbReference>
<protein>
    <submittedName>
        <fullName evidence="2">Transcriptional regulator WhiB</fullName>
    </submittedName>
</protein>
<dbReference type="InterPro" id="IPR036388">
    <property type="entry name" value="WH-like_DNA-bd_sf"/>
</dbReference>
<dbReference type="EMBL" id="VSSQ01012065">
    <property type="protein sequence ID" value="MPM48362.1"/>
    <property type="molecule type" value="Genomic_DNA"/>
</dbReference>
<accession>A0A645A5K3</accession>
<dbReference type="InterPro" id="IPR007630">
    <property type="entry name" value="RNA_pol_sigma70_r4"/>
</dbReference>